<name>R8BBW7_PHAM7</name>
<dbReference type="Proteomes" id="UP000014074">
    <property type="component" value="Unassembled WGS sequence"/>
</dbReference>
<evidence type="ECO:0000313" key="2">
    <source>
        <dbReference type="EMBL" id="EON96769.1"/>
    </source>
</evidence>
<dbReference type="PANTHER" id="PTHR43591">
    <property type="entry name" value="METHYLTRANSFERASE"/>
    <property type="match status" value="1"/>
</dbReference>
<dbReference type="CDD" id="cd02440">
    <property type="entry name" value="AdoMet_MTases"/>
    <property type="match status" value="1"/>
</dbReference>
<evidence type="ECO:0000313" key="3">
    <source>
        <dbReference type="Proteomes" id="UP000014074"/>
    </source>
</evidence>
<dbReference type="Gene3D" id="3.40.50.150">
    <property type="entry name" value="Vaccinia Virus protein VP39"/>
    <property type="match status" value="1"/>
</dbReference>
<dbReference type="PANTHER" id="PTHR43591:SF10">
    <property type="entry name" value="ABC TRANSMEMBRANE TYPE-1 DOMAIN-CONTAINING PROTEIN-RELATED"/>
    <property type="match status" value="1"/>
</dbReference>
<proteinExistence type="inferred from homology"/>
<dbReference type="Pfam" id="PF13489">
    <property type="entry name" value="Methyltransf_23"/>
    <property type="match status" value="1"/>
</dbReference>
<dbReference type="GeneID" id="19328548"/>
<keyword evidence="3" id="KW-1185">Reference proteome</keyword>
<reference evidence="3" key="1">
    <citation type="journal article" date="2013" name="Genome Announc.">
        <title>Draft genome sequence of the ascomycete Phaeoacremonium aleophilum strain UCR-PA7, a causal agent of the esca disease complex in grapevines.</title>
        <authorList>
            <person name="Blanco-Ulate B."/>
            <person name="Rolshausen P."/>
            <person name="Cantu D."/>
        </authorList>
    </citation>
    <scope>NUCLEOTIDE SEQUENCE [LARGE SCALE GENOMIC DNA]</scope>
    <source>
        <strain evidence="3">UCR-PA7</strain>
    </source>
</reference>
<comment type="similarity">
    <text evidence="1">Belongs to the methyltransferase superfamily. LaeA methyltransferase family.</text>
</comment>
<organism evidence="2 3">
    <name type="scientific">Phaeoacremonium minimum (strain UCR-PA7)</name>
    <name type="common">Esca disease fungus</name>
    <name type="synonym">Togninia minima</name>
    <dbReference type="NCBI Taxonomy" id="1286976"/>
    <lineage>
        <taxon>Eukaryota</taxon>
        <taxon>Fungi</taxon>
        <taxon>Dikarya</taxon>
        <taxon>Ascomycota</taxon>
        <taxon>Pezizomycotina</taxon>
        <taxon>Sordariomycetes</taxon>
        <taxon>Sordariomycetidae</taxon>
        <taxon>Togniniales</taxon>
        <taxon>Togniniaceae</taxon>
        <taxon>Phaeoacremonium</taxon>
    </lineage>
</organism>
<dbReference type="EMBL" id="KB933320">
    <property type="protein sequence ID" value="EON96769.1"/>
    <property type="molecule type" value="Genomic_DNA"/>
</dbReference>
<dbReference type="eggNOG" id="ENOG502QSKG">
    <property type="taxonomic scope" value="Eukaryota"/>
</dbReference>
<dbReference type="AlphaFoldDB" id="R8BBW7"/>
<evidence type="ECO:0000256" key="1">
    <source>
        <dbReference type="ARBA" id="ARBA00038158"/>
    </source>
</evidence>
<keyword evidence="2" id="KW-0489">Methyltransferase</keyword>
<dbReference type="RefSeq" id="XP_007918475.1">
    <property type="nucleotide sequence ID" value="XM_007920284.1"/>
</dbReference>
<dbReference type="SUPFAM" id="SSF53335">
    <property type="entry name" value="S-adenosyl-L-methionine-dependent methyltransferases"/>
    <property type="match status" value="1"/>
</dbReference>
<protein>
    <submittedName>
        <fullName evidence="2">Putative s-adenosyl-l-methionine-dependent methyltransferase protein</fullName>
    </submittedName>
</protein>
<sequence>MCTLALDGKLYRAPLKEGITKAVDIGCGTGIWAIDFADEFPECQVIGTDLSPIQPGWVPPNLEFQLDDANEYWTWPDNTFDYIHMRAMFGSIVDWKALYQEAFRCCKPGGYFEDYENSIKIDSDDGSVFPGSPFDQWTKVFWEGGSKFGRTFRVVEDDIQKKYMEEAGFVDVTVWEFKVQIRLSCNQPL</sequence>
<dbReference type="HOGENOM" id="CLU_010595_2_2_1"/>
<dbReference type="GO" id="GO:0008168">
    <property type="term" value="F:methyltransferase activity"/>
    <property type="evidence" value="ECO:0007669"/>
    <property type="project" value="UniProtKB-KW"/>
</dbReference>
<dbReference type="OrthoDB" id="2013972at2759"/>
<dbReference type="GO" id="GO:0032259">
    <property type="term" value="P:methylation"/>
    <property type="evidence" value="ECO:0007669"/>
    <property type="project" value="UniProtKB-KW"/>
</dbReference>
<dbReference type="KEGG" id="tmn:UCRPA7_7761"/>
<accession>R8BBW7</accession>
<dbReference type="InterPro" id="IPR029063">
    <property type="entry name" value="SAM-dependent_MTases_sf"/>
</dbReference>
<gene>
    <name evidence="2" type="ORF">UCRPA7_7761</name>
</gene>
<keyword evidence="2" id="KW-0808">Transferase</keyword>